<dbReference type="RefSeq" id="WP_078929721.1">
    <property type="nucleotide sequence ID" value="NZ_FUXC01000001.1"/>
</dbReference>
<feature type="binding site" evidence="1">
    <location>
        <position position="118"/>
    </location>
    <ligand>
        <name>S-adenosyl-L-methionine</name>
        <dbReference type="ChEBI" id="CHEBI:59789"/>
    </ligand>
</feature>
<feature type="site" description="Interaction with substrate rRNA" evidence="1">
    <location>
        <position position="4"/>
    </location>
</feature>
<dbReference type="OrthoDB" id="9791274at2"/>
<dbReference type="GO" id="GO:0005829">
    <property type="term" value="C:cytosol"/>
    <property type="evidence" value="ECO:0007669"/>
    <property type="project" value="TreeGrafter"/>
</dbReference>
<feature type="binding site" evidence="1">
    <location>
        <position position="174"/>
    </location>
    <ligand>
        <name>S-adenosyl-L-methionine</name>
        <dbReference type="ChEBI" id="CHEBI:59789"/>
    </ligand>
</feature>
<dbReference type="Pfam" id="PF04378">
    <property type="entry name" value="RsmJ"/>
    <property type="match status" value="1"/>
</dbReference>
<dbReference type="GO" id="GO:0003723">
    <property type="term" value="F:RNA binding"/>
    <property type="evidence" value="ECO:0007669"/>
    <property type="project" value="UniProtKB-UniRule"/>
</dbReference>
<dbReference type="HAMAP" id="MF_00934">
    <property type="entry name" value="23SrRNA_methyltr_J"/>
    <property type="match status" value="1"/>
</dbReference>
<dbReference type="InterPro" id="IPR029063">
    <property type="entry name" value="SAM-dependent_MTases_sf"/>
</dbReference>
<feature type="binding site" evidence="1">
    <location>
        <position position="100"/>
    </location>
    <ligand>
        <name>S-adenosyl-L-methionine</name>
        <dbReference type="ChEBI" id="CHEBI:59789"/>
    </ligand>
</feature>
<keyword evidence="1 2" id="KW-0489">Methyltransferase</keyword>
<dbReference type="GeneID" id="303366336"/>
<keyword evidence="1" id="KW-0694">RNA-binding</keyword>
<dbReference type="GO" id="GO:0036307">
    <property type="term" value="F:23S rRNA (adenine(2030)-N(6))-methyltransferase activity"/>
    <property type="evidence" value="ECO:0007669"/>
    <property type="project" value="UniProtKB-UniRule"/>
</dbReference>
<evidence type="ECO:0000256" key="1">
    <source>
        <dbReference type="HAMAP-Rule" id="MF_00934"/>
    </source>
</evidence>
<evidence type="ECO:0000313" key="2">
    <source>
        <dbReference type="EMBL" id="SJZ39485.1"/>
    </source>
</evidence>
<dbReference type="EC" id="2.1.1.266" evidence="1"/>
<comment type="function">
    <text evidence="1">Specifically methylates the adenine in position 2030 of 23S rRNA.</text>
</comment>
<dbReference type="Gene3D" id="3.40.50.150">
    <property type="entry name" value="Vaccinia Virus protein VP39"/>
    <property type="match status" value="1"/>
</dbReference>
<dbReference type="STRING" id="225004.SAMN02745152_00055"/>
<dbReference type="PANTHER" id="PTHR37426">
    <property type="entry name" value="RIBOSOMAL RNA LARGE SUBUNIT METHYLTRANSFERASE J"/>
    <property type="match status" value="1"/>
</dbReference>
<feature type="active site" description="Proton acceptor" evidence="1">
    <location>
        <position position="174"/>
    </location>
</feature>
<gene>
    <name evidence="1" type="primary">rlmJ</name>
    <name evidence="2" type="ORF">SAMN02745152_00055</name>
</gene>
<dbReference type="AlphaFoldDB" id="A0A1T4KAY5"/>
<keyword evidence="3" id="KW-1185">Reference proteome</keyword>
<dbReference type="EMBL" id="FUXC01000001">
    <property type="protein sequence ID" value="SJZ39485.1"/>
    <property type="molecule type" value="Genomic_DNA"/>
</dbReference>
<comment type="similarity">
    <text evidence="1">Belongs to the RlmJ family.</text>
</comment>
<sequence>MLSYIHAFHAGNYGDILKHAVFAFTLQHLLKKEKPFCVIDTHSGSGKYALTDERLLKTGEAQCGIQKLLRAPYSDLEKIFGKDFLSILELYVKKGLYPGSPEIARTFLREKDQLILNELHPKVFEELKLNIKSPVLTQNAKTNSPSIVLNQKDAKTMLNANVPPKIKRGCVIIDPSYEDADDYEQTAQMFVSAYKKWPTGTYLIWYPLLSHRQHEIEYLKQTVIATVEKTNNTEDKKAVFYEINIKKEEEMTGLAKMYGSGMLAVNPPYGLNEKMAESIPLIEKSLR</sequence>
<organism evidence="2 3">
    <name type="scientific">Treponema berlinense</name>
    <dbReference type="NCBI Taxonomy" id="225004"/>
    <lineage>
        <taxon>Bacteria</taxon>
        <taxon>Pseudomonadati</taxon>
        <taxon>Spirochaetota</taxon>
        <taxon>Spirochaetia</taxon>
        <taxon>Spirochaetales</taxon>
        <taxon>Treponemataceae</taxon>
        <taxon>Treponema</taxon>
    </lineage>
</organism>
<dbReference type="SUPFAM" id="SSF53335">
    <property type="entry name" value="S-adenosyl-L-methionine-dependent methyltransferases"/>
    <property type="match status" value="1"/>
</dbReference>
<keyword evidence="1" id="KW-0698">rRNA processing</keyword>
<feature type="binding site" evidence="1">
    <location>
        <position position="19"/>
    </location>
    <ligand>
        <name>S-adenosyl-L-methionine</name>
        <dbReference type="ChEBI" id="CHEBI:59789"/>
    </ligand>
</feature>
<dbReference type="InterPro" id="IPR007473">
    <property type="entry name" value="RlmJ"/>
</dbReference>
<feature type="binding site" evidence="1">
    <location>
        <position position="42"/>
    </location>
    <ligand>
        <name>S-adenosyl-L-methionine</name>
        <dbReference type="ChEBI" id="CHEBI:59789"/>
    </ligand>
</feature>
<reference evidence="2 3" key="1">
    <citation type="submission" date="2017-02" db="EMBL/GenBank/DDBJ databases">
        <authorList>
            <person name="Peterson S.W."/>
        </authorList>
    </citation>
    <scope>NUCLEOTIDE SEQUENCE [LARGE SCALE GENOMIC DNA]</scope>
    <source>
        <strain evidence="2 3">ATCC BAA-909</strain>
    </source>
</reference>
<dbReference type="GO" id="GO:0070475">
    <property type="term" value="P:rRNA base methylation"/>
    <property type="evidence" value="ECO:0007669"/>
    <property type="project" value="UniProtKB-UniRule"/>
</dbReference>
<comment type="subunit">
    <text evidence="1">Monomer.</text>
</comment>
<evidence type="ECO:0000313" key="3">
    <source>
        <dbReference type="Proteomes" id="UP000190395"/>
    </source>
</evidence>
<feature type="binding site" evidence="1">
    <location>
        <begin position="153"/>
        <end position="154"/>
    </location>
    <ligand>
        <name>S-adenosyl-L-methionine</name>
        <dbReference type="ChEBI" id="CHEBI:59789"/>
    </ligand>
</feature>
<keyword evidence="1" id="KW-0949">S-adenosyl-L-methionine</keyword>
<dbReference type="PANTHER" id="PTHR37426:SF1">
    <property type="entry name" value="RIBOSOMAL RNA LARGE SUBUNIT METHYLTRANSFERASE J"/>
    <property type="match status" value="1"/>
</dbReference>
<comment type="catalytic activity">
    <reaction evidence="1">
        <text>adenosine(2030) in 23S rRNA + S-adenosyl-L-methionine = N(6)-methyladenosine(2030) in 23S rRNA + S-adenosyl-L-homocysteine + H(+)</text>
        <dbReference type="Rhea" id="RHEA:43736"/>
        <dbReference type="Rhea" id="RHEA-COMP:10668"/>
        <dbReference type="Rhea" id="RHEA-COMP:10669"/>
        <dbReference type="ChEBI" id="CHEBI:15378"/>
        <dbReference type="ChEBI" id="CHEBI:57856"/>
        <dbReference type="ChEBI" id="CHEBI:59789"/>
        <dbReference type="ChEBI" id="CHEBI:74411"/>
        <dbReference type="ChEBI" id="CHEBI:74449"/>
        <dbReference type="EC" id="2.1.1.266"/>
    </reaction>
</comment>
<dbReference type="Proteomes" id="UP000190395">
    <property type="component" value="Unassembled WGS sequence"/>
</dbReference>
<accession>A0A1T4KAY5</accession>
<keyword evidence="1 2" id="KW-0808">Transferase</keyword>
<proteinExistence type="inferred from homology"/>
<name>A0A1T4KAY5_9SPIR</name>
<protein>
    <recommendedName>
        <fullName evidence="1">Ribosomal RNA large subunit methyltransferase J</fullName>
        <ecNumber evidence="1">2.1.1.266</ecNumber>
    </recommendedName>
    <alternativeName>
        <fullName evidence="1">23S rRNA (adenine(2030)-N6)-methyltransferase</fullName>
    </alternativeName>
    <alternativeName>
        <fullName evidence="1">23S rRNA m6A2030 methyltransferase</fullName>
    </alternativeName>
</protein>